<evidence type="ECO:0000256" key="1">
    <source>
        <dbReference type="SAM" id="MobiDB-lite"/>
    </source>
</evidence>
<evidence type="ECO:0000313" key="3">
    <source>
        <dbReference type="Proteomes" id="UP000250006"/>
    </source>
</evidence>
<name>A0ABY1VN56_9ACTO</name>
<reference evidence="2 3" key="1">
    <citation type="submission" date="2018-06" db="EMBL/GenBank/DDBJ databases">
        <authorList>
            <consortium name="Pathogen Informatics"/>
            <person name="Doyle S."/>
        </authorList>
    </citation>
    <scope>NUCLEOTIDE SEQUENCE [LARGE SCALE GENOMIC DNA]</scope>
    <source>
        <strain evidence="2 3">NCTC11535</strain>
    </source>
</reference>
<protein>
    <recommendedName>
        <fullName evidence="4">Centromere-binding protein ParB C-terminal domain-containing protein</fullName>
    </recommendedName>
</protein>
<gene>
    <name evidence="2" type="ORF">NCTC11535_01149</name>
</gene>
<evidence type="ECO:0000313" key="2">
    <source>
        <dbReference type="EMBL" id="SPT53485.1"/>
    </source>
</evidence>
<proteinExistence type="predicted"/>
<comment type="caution">
    <text evidence="2">The sequence shown here is derived from an EMBL/GenBank/DDBJ whole genome shotgun (WGS) entry which is preliminary data.</text>
</comment>
<keyword evidence="3" id="KW-1185">Reference proteome</keyword>
<accession>A0ABY1VN56</accession>
<dbReference type="Proteomes" id="UP000250006">
    <property type="component" value="Unassembled WGS sequence"/>
</dbReference>
<organism evidence="2 3">
    <name type="scientific">Actinomyces bovis</name>
    <dbReference type="NCBI Taxonomy" id="1658"/>
    <lineage>
        <taxon>Bacteria</taxon>
        <taxon>Bacillati</taxon>
        <taxon>Actinomycetota</taxon>
        <taxon>Actinomycetes</taxon>
        <taxon>Actinomycetales</taxon>
        <taxon>Actinomycetaceae</taxon>
        <taxon>Actinomyces</taxon>
    </lineage>
</organism>
<evidence type="ECO:0008006" key="4">
    <source>
        <dbReference type="Google" id="ProtNLM"/>
    </source>
</evidence>
<sequence>MQILSETAAGSQPSPPAQAKLTIRMDANDLGRARTAWRIACAQPGSDYPTFGQWAASALIAATEAVEANHNGGQPFPPTPAGVLPTGNAARR</sequence>
<feature type="region of interest" description="Disordered" evidence="1">
    <location>
        <begin position="69"/>
        <end position="92"/>
    </location>
</feature>
<dbReference type="EMBL" id="UAPQ01000007">
    <property type="protein sequence ID" value="SPT53485.1"/>
    <property type="molecule type" value="Genomic_DNA"/>
</dbReference>
<dbReference type="Gene3D" id="6.10.180.30">
    <property type="match status" value="1"/>
</dbReference>